<dbReference type="EMBL" id="JAWONS010000121">
    <property type="protein sequence ID" value="MDW2797483.1"/>
    <property type="molecule type" value="Genomic_DNA"/>
</dbReference>
<dbReference type="PANTHER" id="PTHR43567:SF1">
    <property type="entry name" value="FLAVOREDOXIN"/>
    <property type="match status" value="1"/>
</dbReference>
<evidence type="ECO:0000313" key="6">
    <source>
        <dbReference type="Proteomes" id="UP001276854"/>
    </source>
</evidence>
<dbReference type="RefSeq" id="WP_318063738.1">
    <property type="nucleotide sequence ID" value="NZ_JAWONS010000121.1"/>
</dbReference>
<feature type="domain" description="Flavin reductase like" evidence="4">
    <location>
        <begin position="13"/>
        <end position="172"/>
    </location>
</feature>
<organism evidence="5 6">
    <name type="scientific">Clostridium boliviensis</name>
    <dbReference type="NCBI Taxonomy" id="318465"/>
    <lineage>
        <taxon>Bacteria</taxon>
        <taxon>Bacillati</taxon>
        <taxon>Bacillota</taxon>
        <taxon>Clostridia</taxon>
        <taxon>Eubacteriales</taxon>
        <taxon>Clostridiaceae</taxon>
        <taxon>Clostridium</taxon>
    </lineage>
</organism>
<evidence type="ECO:0000313" key="5">
    <source>
        <dbReference type="EMBL" id="MDW2797483.1"/>
    </source>
</evidence>
<dbReference type="PANTHER" id="PTHR43567">
    <property type="entry name" value="FLAVOREDOXIN-RELATED-RELATED"/>
    <property type="match status" value="1"/>
</dbReference>
<sequence>MEKVNMKPDMVFSPQPMYIIGTKNENGTPDFCIITWIGFTYDQTPHIMMTLGGSKQTKTNILRDKKFSANMITEDTLWLADYFGNTRGENKVKNQVSYTYQWGNSVEVPIIDECPWVYECEVTKVLELEGSHLFLAEIKNIQIDEKFETMNMEKIDLTELKPAIYAPYNYFSIGKKLGEMGDWEKLKNY</sequence>
<dbReference type="InterPro" id="IPR012349">
    <property type="entry name" value="Split_barrel_FMN-bd"/>
</dbReference>
<dbReference type="InterPro" id="IPR002563">
    <property type="entry name" value="Flavin_Rdtase-like_dom"/>
</dbReference>
<evidence type="ECO:0000256" key="2">
    <source>
        <dbReference type="ARBA" id="ARBA00022630"/>
    </source>
</evidence>
<dbReference type="GO" id="GO:0016491">
    <property type="term" value="F:oxidoreductase activity"/>
    <property type="evidence" value="ECO:0007669"/>
    <property type="project" value="UniProtKB-KW"/>
</dbReference>
<keyword evidence="5" id="KW-0560">Oxidoreductase</keyword>
<comment type="cofactor">
    <cofactor evidence="1">
        <name>FMN</name>
        <dbReference type="ChEBI" id="CHEBI:58210"/>
    </cofactor>
</comment>
<keyword evidence="6" id="KW-1185">Reference proteome</keyword>
<comment type="caution">
    <text evidence="5">The sequence shown here is derived from an EMBL/GenBank/DDBJ whole genome shotgun (WGS) entry which is preliminary data.</text>
</comment>
<evidence type="ECO:0000256" key="3">
    <source>
        <dbReference type="ARBA" id="ARBA00038054"/>
    </source>
</evidence>
<dbReference type="Pfam" id="PF01613">
    <property type="entry name" value="Flavin_Reduct"/>
    <property type="match status" value="1"/>
</dbReference>
<proteinExistence type="inferred from homology"/>
<dbReference type="Proteomes" id="UP001276854">
    <property type="component" value="Unassembled WGS sequence"/>
</dbReference>
<gene>
    <name evidence="5" type="ORF">RZO55_07835</name>
</gene>
<dbReference type="InterPro" id="IPR052174">
    <property type="entry name" value="Flavoredoxin"/>
</dbReference>
<protein>
    <submittedName>
        <fullName evidence="5">Flavin reductase family protein</fullName>
        <ecNumber evidence="5">1.5.1.-</ecNumber>
    </submittedName>
</protein>
<dbReference type="EC" id="1.5.1.-" evidence="5"/>
<dbReference type="Gene3D" id="2.30.110.10">
    <property type="entry name" value="Electron Transport, Fmn-binding Protein, Chain A"/>
    <property type="match status" value="1"/>
</dbReference>
<evidence type="ECO:0000256" key="1">
    <source>
        <dbReference type="ARBA" id="ARBA00001917"/>
    </source>
</evidence>
<comment type="similarity">
    <text evidence="3">Belongs to the flavoredoxin family.</text>
</comment>
<dbReference type="SUPFAM" id="SSF50475">
    <property type="entry name" value="FMN-binding split barrel"/>
    <property type="match status" value="1"/>
</dbReference>
<keyword evidence="2" id="KW-0285">Flavoprotein</keyword>
<evidence type="ECO:0000259" key="4">
    <source>
        <dbReference type="Pfam" id="PF01613"/>
    </source>
</evidence>
<accession>A0ABU4GIP9</accession>
<name>A0ABU4GIP9_9CLOT</name>
<reference evidence="5 6" key="1">
    <citation type="submission" date="2023-10" db="EMBL/GenBank/DDBJ databases">
        <title>A novel Glycoside Hydrolase 43-Like Enzyme from Clostrdium boliviensis is an Endo-xylanase, and a Candidate for Xylooligosaccharides Production from Different Xylan Substrates.</title>
        <authorList>
            <person name="Alvarez M.T."/>
            <person name="Rocabado-Villegas L.R."/>
            <person name="Salas-Veizaga D.M."/>
            <person name="Linares-Pasten J.A."/>
            <person name="Gudmundsdottir E.E."/>
            <person name="Hreggvidsson G.O."/>
            <person name="Adlercreutz P."/>
            <person name="Nordberg Karlsson E."/>
        </authorList>
    </citation>
    <scope>NUCLEOTIDE SEQUENCE [LARGE SCALE GENOMIC DNA]</scope>
    <source>
        <strain evidence="5 6">E-1</strain>
    </source>
</reference>